<dbReference type="HOGENOM" id="CLU_017814_0_0_1"/>
<dbReference type="STRING" id="578461.R0MJ61"/>
<evidence type="ECO:0000256" key="4">
    <source>
        <dbReference type="ARBA" id="ARBA00022842"/>
    </source>
</evidence>
<feature type="domain" description="GHMP kinase C-terminal" evidence="5">
    <location>
        <begin position="223"/>
        <end position="279"/>
    </location>
</feature>
<dbReference type="Gene3D" id="3.30.230.10">
    <property type="match status" value="1"/>
</dbReference>
<dbReference type="UniPathway" id="UPA00057">
    <property type="reaction ID" value="UER00098"/>
</dbReference>
<keyword evidence="7" id="KW-1185">Reference proteome</keyword>
<dbReference type="EMBL" id="KB909270">
    <property type="protein sequence ID" value="EOB12818.1"/>
    <property type="molecule type" value="Genomic_DNA"/>
</dbReference>
<dbReference type="Proteomes" id="UP000016927">
    <property type="component" value="Unassembled WGS sequence"/>
</dbReference>
<dbReference type="PANTHER" id="PTHR43290">
    <property type="entry name" value="MEVALONATE KINASE"/>
    <property type="match status" value="1"/>
</dbReference>
<dbReference type="SUPFAM" id="SSF55060">
    <property type="entry name" value="GHMP Kinase, C-terminal domain"/>
    <property type="match status" value="1"/>
</dbReference>
<dbReference type="SUPFAM" id="SSF54211">
    <property type="entry name" value="Ribosomal protein S5 domain 2-like"/>
    <property type="match status" value="1"/>
</dbReference>
<accession>R0MJ61</accession>
<evidence type="ECO:0000256" key="1">
    <source>
        <dbReference type="ARBA" id="ARBA00022490"/>
    </source>
</evidence>
<dbReference type="InterPro" id="IPR006205">
    <property type="entry name" value="Mev_gal_kin"/>
</dbReference>
<evidence type="ECO:0000259" key="5">
    <source>
        <dbReference type="Pfam" id="PF08544"/>
    </source>
</evidence>
<dbReference type="PRINTS" id="PR00959">
    <property type="entry name" value="MEVGALKINASE"/>
</dbReference>
<evidence type="ECO:0000313" key="6">
    <source>
        <dbReference type="EMBL" id="EOB12818.1"/>
    </source>
</evidence>
<dbReference type="GO" id="GO:0004496">
    <property type="term" value="F:mevalonate kinase activity"/>
    <property type="evidence" value="ECO:0007669"/>
    <property type="project" value="InterPro"/>
</dbReference>
<dbReference type="InterPro" id="IPR014721">
    <property type="entry name" value="Ribsml_uS5_D2-typ_fold_subgr"/>
</dbReference>
<dbReference type="Gene3D" id="3.30.70.890">
    <property type="entry name" value="GHMP kinase, C-terminal domain"/>
    <property type="match status" value="1"/>
</dbReference>
<protein>
    <submittedName>
        <fullName evidence="6">Mevalonate kinase</fullName>
    </submittedName>
</protein>
<organism evidence="6 7">
    <name type="scientific">Nosema bombycis (strain CQ1 / CVCC 102059)</name>
    <name type="common">Microsporidian parasite</name>
    <name type="synonym">Pebrine of silkworm</name>
    <dbReference type="NCBI Taxonomy" id="578461"/>
    <lineage>
        <taxon>Eukaryota</taxon>
        <taxon>Fungi</taxon>
        <taxon>Fungi incertae sedis</taxon>
        <taxon>Microsporidia</taxon>
        <taxon>Nosematidae</taxon>
        <taxon>Nosema</taxon>
    </lineage>
</organism>
<evidence type="ECO:0000313" key="7">
    <source>
        <dbReference type="Proteomes" id="UP000016927"/>
    </source>
</evidence>
<dbReference type="VEuPathDB" id="MicrosporidiaDB:NBO_362g0003"/>
<dbReference type="InterPro" id="IPR013750">
    <property type="entry name" value="GHMP_kinase_C_dom"/>
</dbReference>
<sequence length="300" mass="34532">MIDIFSLKLNPMICCPLKLILFGEHSVLEGGSCLSICIKKYCEIIELKKSFFVKIIDQNNNFYYISIESAKPIEINNITEFEYSIIKVNSYFGCGLGTSASISLLLAYIKLSNNQINRKINIIDTHLILKQALAYEKFFHYKSSGVDVYSCFYGGLISFQNDKIDKLDSNHIEKYKILLYDSKISKKTSDIVQREMKNKKFNIEKLAEISIKANKLIKNGFELKEMYKLIREAQDTLEDLGLVPLEIQKEVRRLRSKGIESKMSGAGFGGHLFTFVPRDVDIDGWFEIEIERCGFRFNID</sequence>
<keyword evidence="4" id="KW-0460">Magnesium</keyword>
<keyword evidence="2" id="KW-0808">Transferase</keyword>
<dbReference type="PANTHER" id="PTHR43290:SF2">
    <property type="entry name" value="MEVALONATE KINASE"/>
    <property type="match status" value="1"/>
</dbReference>
<dbReference type="InterPro" id="IPR020568">
    <property type="entry name" value="Ribosomal_Su5_D2-typ_SF"/>
</dbReference>
<dbReference type="OrthoDB" id="1652964at2759"/>
<keyword evidence="3 6" id="KW-0418">Kinase</keyword>
<dbReference type="GO" id="GO:0005829">
    <property type="term" value="C:cytosol"/>
    <property type="evidence" value="ECO:0007669"/>
    <property type="project" value="TreeGrafter"/>
</dbReference>
<name>R0MJ61_NOSB1</name>
<keyword evidence="1" id="KW-0963">Cytoplasm</keyword>
<dbReference type="OMA" id="RICKREG"/>
<dbReference type="AlphaFoldDB" id="R0MJ61"/>
<evidence type="ECO:0000256" key="3">
    <source>
        <dbReference type="ARBA" id="ARBA00022777"/>
    </source>
</evidence>
<dbReference type="Pfam" id="PF08544">
    <property type="entry name" value="GHMP_kinases_C"/>
    <property type="match status" value="1"/>
</dbReference>
<dbReference type="GO" id="GO:0019287">
    <property type="term" value="P:isopentenyl diphosphate biosynthetic process, mevalonate pathway"/>
    <property type="evidence" value="ECO:0007669"/>
    <property type="project" value="UniProtKB-UniPathway"/>
</dbReference>
<dbReference type="InterPro" id="IPR036554">
    <property type="entry name" value="GHMP_kinase_C_sf"/>
</dbReference>
<proteinExistence type="predicted"/>
<gene>
    <name evidence="6" type="primary">KIME</name>
    <name evidence="6" type="ORF">NBO_362g0003</name>
</gene>
<evidence type="ECO:0000256" key="2">
    <source>
        <dbReference type="ARBA" id="ARBA00022679"/>
    </source>
</evidence>
<dbReference type="GO" id="GO:0005524">
    <property type="term" value="F:ATP binding"/>
    <property type="evidence" value="ECO:0007669"/>
    <property type="project" value="InterPro"/>
</dbReference>
<reference evidence="6 7" key="1">
    <citation type="journal article" date="2013" name="BMC Genomics">
        <title>Comparative genomics of parasitic silkworm microsporidia reveal an association between genome expansion and host adaptation.</title>
        <authorList>
            <person name="Pan G."/>
            <person name="Xu J."/>
            <person name="Li T."/>
            <person name="Xia Q."/>
            <person name="Liu S.L."/>
            <person name="Zhang G."/>
            <person name="Li S."/>
            <person name="Li C."/>
            <person name="Liu H."/>
            <person name="Yang L."/>
            <person name="Liu T."/>
            <person name="Zhang X."/>
            <person name="Wu Z."/>
            <person name="Fan W."/>
            <person name="Dang X."/>
            <person name="Xiang H."/>
            <person name="Tao M."/>
            <person name="Li Y."/>
            <person name="Hu J."/>
            <person name="Li Z."/>
            <person name="Lin L."/>
            <person name="Luo J."/>
            <person name="Geng L."/>
            <person name="Wang L."/>
            <person name="Long M."/>
            <person name="Wan Y."/>
            <person name="He N."/>
            <person name="Zhang Z."/>
            <person name="Lu C."/>
            <person name="Keeling P.J."/>
            <person name="Wang J."/>
            <person name="Xiang Z."/>
            <person name="Zhou Z."/>
        </authorList>
    </citation>
    <scope>NUCLEOTIDE SEQUENCE [LARGE SCALE GENOMIC DNA]</scope>
    <source>
        <strain evidence="7">CQ1 / CVCC 102059</strain>
    </source>
</reference>